<dbReference type="OrthoDB" id="3630048at2"/>
<accession>A0A4V3WTV1</accession>
<dbReference type="SMART" id="SM00418">
    <property type="entry name" value="HTH_ARSR"/>
    <property type="match status" value="1"/>
</dbReference>
<dbReference type="GO" id="GO:0003700">
    <property type="term" value="F:DNA-binding transcription factor activity"/>
    <property type="evidence" value="ECO:0007669"/>
    <property type="project" value="InterPro"/>
</dbReference>
<evidence type="ECO:0000313" key="3">
    <source>
        <dbReference type="Proteomes" id="UP000309133"/>
    </source>
</evidence>
<dbReference type="PANTHER" id="PTHR38600:SF2">
    <property type="entry name" value="SLL0088 PROTEIN"/>
    <property type="match status" value="1"/>
</dbReference>
<dbReference type="RefSeq" id="WP_136426099.1">
    <property type="nucleotide sequence ID" value="NZ_SSSM01000001.1"/>
</dbReference>
<dbReference type="InterPro" id="IPR036390">
    <property type="entry name" value="WH_DNA-bd_sf"/>
</dbReference>
<feature type="domain" description="HTH arsR-type" evidence="1">
    <location>
        <begin position="3"/>
        <end position="97"/>
    </location>
</feature>
<dbReference type="PROSITE" id="PS50987">
    <property type="entry name" value="HTH_ARSR_2"/>
    <property type="match status" value="1"/>
</dbReference>
<proteinExistence type="predicted"/>
<dbReference type="EMBL" id="SSSM01000001">
    <property type="protein sequence ID" value="THG33317.1"/>
    <property type="molecule type" value="Genomic_DNA"/>
</dbReference>
<sequence length="110" mass="11412">MPAPTTALSDSTALFAALGDPTRMALVIELGEQGPSTASALAVGRPITRQAIGKQLAVLATAGIVVGRRTGREQIWAVDPVVLKAAGSRLEAASTAWDSALERLRSFVED</sequence>
<dbReference type="Proteomes" id="UP000309133">
    <property type="component" value="Unassembled WGS sequence"/>
</dbReference>
<dbReference type="Gene3D" id="1.10.10.10">
    <property type="entry name" value="Winged helix-like DNA-binding domain superfamily/Winged helix DNA-binding domain"/>
    <property type="match status" value="1"/>
</dbReference>
<dbReference type="SUPFAM" id="SSF46785">
    <property type="entry name" value="Winged helix' DNA-binding domain"/>
    <property type="match status" value="1"/>
</dbReference>
<reference evidence="2 3" key="1">
    <citation type="submission" date="2019-04" db="EMBL/GenBank/DDBJ databases">
        <authorList>
            <person name="Jiang L."/>
        </authorList>
    </citation>
    <scope>NUCLEOTIDE SEQUENCE [LARGE SCALE GENOMIC DNA]</scope>
    <source>
        <strain evidence="2 3">YIM 131853</strain>
    </source>
</reference>
<evidence type="ECO:0000259" key="1">
    <source>
        <dbReference type="PROSITE" id="PS50987"/>
    </source>
</evidence>
<dbReference type="AlphaFoldDB" id="A0A4V3WTV1"/>
<dbReference type="PANTHER" id="PTHR38600">
    <property type="entry name" value="TRANSCRIPTIONAL REGULATORY PROTEIN"/>
    <property type="match status" value="1"/>
</dbReference>
<dbReference type="PRINTS" id="PR00778">
    <property type="entry name" value="HTHARSR"/>
</dbReference>
<name>A0A4V3WTV1_9MICO</name>
<evidence type="ECO:0000313" key="2">
    <source>
        <dbReference type="EMBL" id="THG33317.1"/>
    </source>
</evidence>
<keyword evidence="3" id="KW-1185">Reference proteome</keyword>
<organism evidence="2 3">
    <name type="scientific">Naasia lichenicola</name>
    <dbReference type="NCBI Taxonomy" id="2565933"/>
    <lineage>
        <taxon>Bacteria</taxon>
        <taxon>Bacillati</taxon>
        <taxon>Actinomycetota</taxon>
        <taxon>Actinomycetes</taxon>
        <taxon>Micrococcales</taxon>
        <taxon>Microbacteriaceae</taxon>
        <taxon>Naasia</taxon>
    </lineage>
</organism>
<comment type="caution">
    <text evidence="2">The sequence shown here is derived from an EMBL/GenBank/DDBJ whole genome shotgun (WGS) entry which is preliminary data.</text>
</comment>
<dbReference type="CDD" id="cd00090">
    <property type="entry name" value="HTH_ARSR"/>
    <property type="match status" value="1"/>
</dbReference>
<dbReference type="InterPro" id="IPR001845">
    <property type="entry name" value="HTH_ArsR_DNA-bd_dom"/>
</dbReference>
<gene>
    <name evidence="2" type="ORF">E6C64_02895</name>
</gene>
<dbReference type="InterPro" id="IPR011991">
    <property type="entry name" value="ArsR-like_HTH"/>
</dbReference>
<dbReference type="InterPro" id="IPR036388">
    <property type="entry name" value="WH-like_DNA-bd_sf"/>
</dbReference>
<protein>
    <submittedName>
        <fullName evidence="2">Winged helix-turn-helix transcriptional regulator</fullName>
    </submittedName>
</protein>